<dbReference type="GO" id="GO:0043565">
    <property type="term" value="F:sequence-specific DNA binding"/>
    <property type="evidence" value="ECO:0007669"/>
    <property type="project" value="InterPro"/>
</dbReference>
<gene>
    <name evidence="13" type="primary">hb-1</name>
</gene>
<evidence type="ECO:0000256" key="9">
    <source>
        <dbReference type="RuleBase" id="RU000682"/>
    </source>
</evidence>
<dbReference type="Gene3D" id="1.10.10.60">
    <property type="entry name" value="Homeodomain-like"/>
    <property type="match status" value="1"/>
</dbReference>
<proteinExistence type="evidence at transcript level"/>
<feature type="domain" description="Homeobox" evidence="12">
    <location>
        <begin position="37"/>
        <end position="97"/>
    </location>
</feature>
<comment type="subcellular location">
    <subcellularLocation>
        <location evidence="1 8 9">Nucleus</location>
    </subcellularLocation>
</comment>
<evidence type="ECO:0000256" key="6">
    <source>
        <dbReference type="ARBA" id="ARBA00023163"/>
    </source>
</evidence>
<accession>O65769</accession>
<dbReference type="Pfam" id="PF02183">
    <property type="entry name" value="HALZ"/>
    <property type="match status" value="1"/>
</dbReference>
<keyword evidence="3" id="KW-0805">Transcription regulation</keyword>
<feature type="compositionally biased region" description="Low complexity" evidence="11">
    <location>
        <begin position="29"/>
        <end position="38"/>
    </location>
</feature>
<keyword evidence="4 8" id="KW-0238">DNA-binding</keyword>
<dbReference type="PANTHER" id="PTHR45714:SF39">
    <property type="entry name" value="HOMEOBOX-LEUCINE ZIPPER PROTEIN HAT14"/>
    <property type="match status" value="1"/>
</dbReference>
<dbReference type="PROSITE" id="PS50071">
    <property type="entry name" value="HOMEOBOX_2"/>
    <property type="match status" value="1"/>
</dbReference>
<evidence type="ECO:0000256" key="7">
    <source>
        <dbReference type="ARBA" id="ARBA00023242"/>
    </source>
</evidence>
<dbReference type="GO" id="GO:0000981">
    <property type="term" value="F:DNA-binding transcription factor activity, RNA polymerase II-specific"/>
    <property type="evidence" value="ECO:0007669"/>
    <property type="project" value="InterPro"/>
</dbReference>
<evidence type="ECO:0000256" key="8">
    <source>
        <dbReference type="PROSITE-ProRule" id="PRU00108"/>
    </source>
</evidence>
<feature type="DNA-binding region" description="Homeobox" evidence="8">
    <location>
        <begin position="39"/>
        <end position="98"/>
    </location>
</feature>
<dbReference type="SMART" id="SM00389">
    <property type="entry name" value="HOX"/>
    <property type="match status" value="1"/>
</dbReference>
<keyword evidence="5 8" id="KW-0371">Homeobox</keyword>
<name>O65769_CRAPL</name>
<evidence type="ECO:0000256" key="11">
    <source>
        <dbReference type="SAM" id="MobiDB-lite"/>
    </source>
</evidence>
<protein>
    <submittedName>
        <fullName evidence="13">Homeodomain leucine zipper protein</fullName>
    </submittedName>
</protein>
<evidence type="ECO:0000256" key="3">
    <source>
        <dbReference type="ARBA" id="ARBA00023015"/>
    </source>
</evidence>
<evidence type="ECO:0000259" key="12">
    <source>
        <dbReference type="PROSITE" id="PS50071"/>
    </source>
</evidence>
<dbReference type="GO" id="GO:0005634">
    <property type="term" value="C:nucleus"/>
    <property type="evidence" value="ECO:0007669"/>
    <property type="project" value="UniProtKB-SubCell"/>
</dbReference>
<evidence type="ECO:0000256" key="2">
    <source>
        <dbReference type="ARBA" id="ARBA00006074"/>
    </source>
</evidence>
<feature type="region of interest" description="Disordered" evidence="11">
    <location>
        <begin position="1"/>
        <end position="41"/>
    </location>
</feature>
<evidence type="ECO:0000256" key="5">
    <source>
        <dbReference type="ARBA" id="ARBA00023155"/>
    </source>
</evidence>
<dbReference type="SUPFAM" id="SSF46689">
    <property type="entry name" value="Homeodomain-like"/>
    <property type="match status" value="1"/>
</dbReference>
<keyword evidence="7 8" id="KW-0539">Nucleus</keyword>
<dbReference type="EMBL" id="AJ005820">
    <property type="protein sequence ID" value="CAA06717.1"/>
    <property type="molecule type" value="mRNA"/>
</dbReference>
<sequence length="200" mass="22820">MPAEAPAVEDFSSDKASPRTCSDGDEELNFVNNNNDNNNSRKKLRLSKEQSAFLEEHYKLHNSLNPNQKFALAKQLNLRPRQVEVWFQNRRARTKLKQTEADCEYLKQRCESLTDDNKRLLQELKDLRGLNDDDDDDNNNNNKQFPPLAVCPSCKHITTTSAAVVVHAISAVDSREDAAVMAKSMSRSKFNFPFSPYIDN</sequence>
<dbReference type="InterPro" id="IPR017970">
    <property type="entry name" value="Homeobox_CS"/>
</dbReference>
<evidence type="ECO:0000313" key="13">
    <source>
        <dbReference type="EMBL" id="CAA06717.1"/>
    </source>
</evidence>
<organism evidence="13">
    <name type="scientific">Craterostigma plantagineum</name>
    <name type="common">Blue gem</name>
    <name type="synonym">Torenia plantagineum</name>
    <dbReference type="NCBI Taxonomy" id="4153"/>
    <lineage>
        <taxon>Eukaryota</taxon>
        <taxon>Viridiplantae</taxon>
        <taxon>Streptophyta</taxon>
        <taxon>Embryophyta</taxon>
        <taxon>Tracheophyta</taxon>
        <taxon>Spermatophyta</taxon>
        <taxon>Magnoliopsida</taxon>
        <taxon>eudicotyledons</taxon>
        <taxon>Gunneridae</taxon>
        <taxon>Pentapetalae</taxon>
        <taxon>asterids</taxon>
        <taxon>lamiids</taxon>
        <taxon>Lamiales</taxon>
        <taxon>Linderniaceae</taxon>
        <taxon>Craterostigma</taxon>
    </lineage>
</organism>
<comment type="similarity">
    <text evidence="2">Belongs to the HD-ZIP homeobox family. Class II subfamily.</text>
</comment>
<dbReference type="Pfam" id="PF00046">
    <property type="entry name" value="Homeodomain"/>
    <property type="match status" value="1"/>
</dbReference>
<dbReference type="CDD" id="cd00086">
    <property type="entry name" value="homeodomain"/>
    <property type="match status" value="1"/>
</dbReference>
<evidence type="ECO:0000256" key="4">
    <source>
        <dbReference type="ARBA" id="ARBA00023125"/>
    </source>
</evidence>
<dbReference type="InterPro" id="IPR009057">
    <property type="entry name" value="Homeodomain-like_sf"/>
</dbReference>
<dbReference type="AlphaFoldDB" id="O65769"/>
<evidence type="ECO:0000256" key="1">
    <source>
        <dbReference type="ARBA" id="ARBA00004123"/>
    </source>
</evidence>
<dbReference type="SMART" id="SM00340">
    <property type="entry name" value="HALZ"/>
    <property type="match status" value="1"/>
</dbReference>
<dbReference type="PROSITE" id="PS00027">
    <property type="entry name" value="HOMEOBOX_1"/>
    <property type="match status" value="1"/>
</dbReference>
<feature type="coiled-coil region" evidence="10">
    <location>
        <begin position="89"/>
        <end position="130"/>
    </location>
</feature>
<dbReference type="InterPro" id="IPR001356">
    <property type="entry name" value="HD"/>
</dbReference>
<dbReference type="InterPro" id="IPR050762">
    <property type="entry name" value="HD-ZIP_Homeobox_LZ_Class_II"/>
</dbReference>
<keyword evidence="10" id="KW-0175">Coiled coil</keyword>
<dbReference type="PIR" id="T09783">
    <property type="entry name" value="T09783"/>
</dbReference>
<keyword evidence="6" id="KW-0804">Transcription</keyword>
<dbReference type="InterPro" id="IPR003106">
    <property type="entry name" value="Leu_zip_homeo"/>
</dbReference>
<evidence type="ECO:0000256" key="10">
    <source>
        <dbReference type="SAM" id="Coils"/>
    </source>
</evidence>
<dbReference type="PANTHER" id="PTHR45714">
    <property type="entry name" value="HOMEOBOX-LEUCINE ZIPPER PROTEIN HAT14"/>
    <property type="match status" value="1"/>
</dbReference>
<reference evidence="13" key="1">
    <citation type="journal article" date="1998" name="Plant J.">
        <title>Two dehydration-inducible transcripts from the resurrection plant Craterostigma plantagineum encode interacting homeodomain-leucine zipper proteins.</title>
        <authorList>
            <person name="Frank W."/>
            <person name="Phillips J."/>
            <person name="Salamini F."/>
            <person name="Bartels D."/>
        </authorList>
    </citation>
    <scope>NUCLEOTIDE SEQUENCE</scope>
</reference>